<dbReference type="Pfam" id="PF03458">
    <property type="entry name" value="Gly_transporter"/>
    <property type="match status" value="2"/>
</dbReference>
<gene>
    <name evidence="9" type="ORF">EAH76_00280</name>
</gene>
<feature type="transmembrane region" description="Helical" evidence="7">
    <location>
        <begin position="68"/>
        <end position="87"/>
    </location>
</feature>
<evidence type="ECO:0000256" key="7">
    <source>
        <dbReference type="SAM" id="Phobius"/>
    </source>
</evidence>
<dbReference type="Proteomes" id="UP000319931">
    <property type="component" value="Unassembled WGS sequence"/>
</dbReference>
<evidence type="ECO:0000256" key="1">
    <source>
        <dbReference type="ARBA" id="ARBA00004651"/>
    </source>
</evidence>
<dbReference type="AlphaFoldDB" id="A0A502G2R7"/>
<keyword evidence="6 7" id="KW-0472">Membrane</keyword>
<evidence type="ECO:0000313" key="9">
    <source>
        <dbReference type="EMBL" id="TPG56054.1"/>
    </source>
</evidence>
<feature type="transmembrane region" description="Helical" evidence="7">
    <location>
        <begin position="39"/>
        <end position="56"/>
    </location>
</feature>
<feature type="domain" description="Glycine transporter" evidence="8">
    <location>
        <begin position="99"/>
        <end position="171"/>
    </location>
</feature>
<feature type="domain" description="Glycine transporter" evidence="8">
    <location>
        <begin position="15"/>
        <end position="86"/>
    </location>
</feature>
<dbReference type="RefSeq" id="WP_140846619.1">
    <property type="nucleotide sequence ID" value="NZ_RCZC01000001.1"/>
</dbReference>
<keyword evidence="5 7" id="KW-1133">Transmembrane helix</keyword>
<evidence type="ECO:0000256" key="6">
    <source>
        <dbReference type="ARBA" id="ARBA00023136"/>
    </source>
</evidence>
<protein>
    <submittedName>
        <fullName evidence="9">Trimeric intracellular cation channel family protein</fullName>
    </submittedName>
</protein>
<name>A0A502G2R7_9SPHN</name>
<evidence type="ECO:0000313" key="10">
    <source>
        <dbReference type="Proteomes" id="UP000319931"/>
    </source>
</evidence>
<dbReference type="OrthoDB" id="9791874at2"/>
<evidence type="ECO:0000256" key="3">
    <source>
        <dbReference type="ARBA" id="ARBA00022475"/>
    </source>
</evidence>
<accession>A0A502G2R7</accession>
<feature type="transmembrane region" description="Helical" evidence="7">
    <location>
        <begin position="12"/>
        <end position="32"/>
    </location>
</feature>
<proteinExistence type="inferred from homology"/>
<dbReference type="GO" id="GO:0005886">
    <property type="term" value="C:plasma membrane"/>
    <property type="evidence" value="ECO:0007669"/>
    <property type="project" value="UniProtKB-SubCell"/>
</dbReference>
<organism evidence="9 10">
    <name type="scientific">Sphingomonas glacialis</name>
    <dbReference type="NCBI Taxonomy" id="658225"/>
    <lineage>
        <taxon>Bacteria</taxon>
        <taxon>Pseudomonadati</taxon>
        <taxon>Pseudomonadota</taxon>
        <taxon>Alphaproteobacteria</taxon>
        <taxon>Sphingomonadales</taxon>
        <taxon>Sphingomonadaceae</taxon>
        <taxon>Sphingomonas</taxon>
    </lineage>
</organism>
<sequence length="218" mass="22557">MPSQFPWQFGSALPWLDLFGIAVFAITGALAAIRHRQTLVTATFFALITGVGGGSVRDLLIGAPVFWVHDRFVAGTCLAVAVLVWTTPERWWKGTALDWLDAVGLAAYAVFGAAKALAFGIPPVPAALMGVVTACIGGVIRDVLAGEPSILMRPELYVTAAALASGSYVVLVVAGVSPSLAAPIAAVCGFALRAAAIRWRLALPAYRDGAANDGPGRG</sequence>
<comment type="similarity">
    <text evidence="2">Belongs to the UPF0126 family.</text>
</comment>
<evidence type="ECO:0000256" key="2">
    <source>
        <dbReference type="ARBA" id="ARBA00008193"/>
    </source>
</evidence>
<dbReference type="PANTHER" id="PTHR30506:SF3">
    <property type="entry name" value="UPF0126 INNER MEMBRANE PROTEIN YADS-RELATED"/>
    <property type="match status" value="1"/>
</dbReference>
<comment type="subcellular location">
    <subcellularLocation>
        <location evidence="1">Cell membrane</location>
        <topology evidence="1">Multi-pass membrane protein</topology>
    </subcellularLocation>
</comment>
<evidence type="ECO:0000259" key="8">
    <source>
        <dbReference type="Pfam" id="PF03458"/>
    </source>
</evidence>
<dbReference type="EMBL" id="RCZC01000001">
    <property type="protein sequence ID" value="TPG56054.1"/>
    <property type="molecule type" value="Genomic_DNA"/>
</dbReference>
<evidence type="ECO:0000256" key="4">
    <source>
        <dbReference type="ARBA" id="ARBA00022692"/>
    </source>
</evidence>
<feature type="transmembrane region" description="Helical" evidence="7">
    <location>
        <begin position="99"/>
        <end position="118"/>
    </location>
</feature>
<evidence type="ECO:0000256" key="5">
    <source>
        <dbReference type="ARBA" id="ARBA00022989"/>
    </source>
</evidence>
<comment type="caution">
    <text evidence="9">The sequence shown here is derived from an EMBL/GenBank/DDBJ whole genome shotgun (WGS) entry which is preliminary data.</text>
</comment>
<keyword evidence="4 7" id="KW-0812">Transmembrane</keyword>
<reference evidence="9 10" key="1">
    <citation type="journal article" date="2019" name="Environ. Microbiol.">
        <title>Species interactions and distinct microbial communities in high Arctic permafrost affected cryosols are associated with the CH4 and CO2 gas fluxes.</title>
        <authorList>
            <person name="Altshuler I."/>
            <person name="Hamel J."/>
            <person name="Turney S."/>
            <person name="Magnuson E."/>
            <person name="Levesque R."/>
            <person name="Greer C."/>
            <person name="Whyte L.G."/>
        </authorList>
    </citation>
    <scope>NUCLEOTIDE SEQUENCE [LARGE SCALE GENOMIC DNA]</scope>
    <source>
        <strain evidence="9 10">E6.1</strain>
    </source>
</reference>
<keyword evidence="3" id="KW-1003">Cell membrane</keyword>
<keyword evidence="10" id="KW-1185">Reference proteome</keyword>
<dbReference type="InterPro" id="IPR005115">
    <property type="entry name" value="Gly_transporter"/>
</dbReference>
<dbReference type="PANTHER" id="PTHR30506">
    <property type="entry name" value="INNER MEMBRANE PROTEIN"/>
    <property type="match status" value="1"/>
</dbReference>